<feature type="region of interest" description="Disordered" evidence="1">
    <location>
        <begin position="774"/>
        <end position="808"/>
    </location>
</feature>
<gene>
    <name evidence="2" type="ORF">M408DRAFT_285213</name>
</gene>
<sequence length="808" mass="87806">MAAFSSMRGIKRASSMKEEPVSKRARLEPFPRVFAADSNRRHSTSVNRKVVRNRNSTMRDLLVQSRGSMPSSSLAEPKPITGVSTRRGAKTIVVPRISSSTDGKRSNGVNSMSCAMDVDQQTYKPGVVTRHLLLQGDQSTNPDLARSLHLLPHNFSMGESKGVTGVQNVASPEEQGSSRSTPINTAVHKEWQQYKFNPPPKGSFSHTLYPIHTSESREDVSQPGMTLHAQGTRPGHELPVGLIRGYPNSIHSSNLTTALGSRNPANSQPASGVASYRKSSNSLPETKDLRIPDWLVETLSNPSPQTLLVPTHSTTPLPPQVNYDASSGESPLFSFPVSTPSPANTFGKPQQNAHLSNAELDSKLQYLEKDEDIVFAFAPPTDTPYSGSLISSMQRSQRRYITSTPPGIIGLVHNSKSVSETKADDVVIQAPTMENLELSLFTSSIPSIAPLNDFADKPLSVSSSFTTSSPATLFVPIEGDYGFKKLDPGGGLDISKAEQEPTMPTHFLTPKDPFGAIWASLQSSKPTISATTKKPYSQRRFFFSKPDSSTFTAQPTLNPLLDQLTTNAISSLNLSTSETSRVPEHAWMPSFPSAKVPNHRNALLPQRSQLRNGFLGAENPLITASAIEEATSAANDHSTSRPYCQTLQDIDASVHVRFRTPSPSPSGSLFSGSAKDIPKEYDHDLQYNHVSANQMQLHPLDETHLPVGHLPRSDEARPGVDTIAEKNGLLANSESYDGQPECHSTQLIKDIGFSIHRVAHQTSVFTAEAEEGNGFDNLVQGDTSEGMEIDSTTQGEEEAYHATVLSRQ</sequence>
<accession>A0A0C2WW71</accession>
<proteinExistence type="predicted"/>
<dbReference type="OrthoDB" id="3270767at2759"/>
<feature type="region of interest" description="Disordered" evidence="1">
    <location>
        <begin position="1"/>
        <end position="24"/>
    </location>
</feature>
<dbReference type="EMBL" id="KN824284">
    <property type="protein sequence ID" value="KIM30413.1"/>
    <property type="molecule type" value="Genomic_DNA"/>
</dbReference>
<evidence type="ECO:0000313" key="2">
    <source>
        <dbReference type="EMBL" id="KIM30413.1"/>
    </source>
</evidence>
<feature type="region of interest" description="Disordered" evidence="1">
    <location>
        <begin position="255"/>
        <end position="284"/>
    </location>
</feature>
<dbReference type="AlphaFoldDB" id="A0A0C2WW71"/>
<reference evidence="2 3" key="1">
    <citation type="submission" date="2014-04" db="EMBL/GenBank/DDBJ databases">
        <authorList>
            <consortium name="DOE Joint Genome Institute"/>
            <person name="Kuo A."/>
            <person name="Zuccaro A."/>
            <person name="Kohler A."/>
            <person name="Nagy L.G."/>
            <person name="Floudas D."/>
            <person name="Copeland A."/>
            <person name="Barry K.W."/>
            <person name="Cichocki N."/>
            <person name="Veneault-Fourrey C."/>
            <person name="LaButti K."/>
            <person name="Lindquist E.A."/>
            <person name="Lipzen A."/>
            <person name="Lundell T."/>
            <person name="Morin E."/>
            <person name="Murat C."/>
            <person name="Sun H."/>
            <person name="Tunlid A."/>
            <person name="Henrissat B."/>
            <person name="Grigoriev I.V."/>
            <person name="Hibbett D.S."/>
            <person name="Martin F."/>
            <person name="Nordberg H.P."/>
            <person name="Cantor M.N."/>
            <person name="Hua S.X."/>
        </authorList>
    </citation>
    <scope>NUCLEOTIDE SEQUENCE [LARGE SCALE GENOMIC DNA]</scope>
    <source>
        <strain evidence="2 3">MAFF 305830</strain>
    </source>
</reference>
<dbReference type="Proteomes" id="UP000054097">
    <property type="component" value="Unassembled WGS sequence"/>
</dbReference>
<evidence type="ECO:0000256" key="1">
    <source>
        <dbReference type="SAM" id="MobiDB-lite"/>
    </source>
</evidence>
<protein>
    <submittedName>
        <fullName evidence="2">Uncharacterized protein</fullName>
    </submittedName>
</protein>
<evidence type="ECO:0000313" key="3">
    <source>
        <dbReference type="Proteomes" id="UP000054097"/>
    </source>
</evidence>
<reference evidence="3" key="2">
    <citation type="submission" date="2015-01" db="EMBL/GenBank/DDBJ databases">
        <title>Evolutionary Origins and Diversification of the Mycorrhizal Mutualists.</title>
        <authorList>
            <consortium name="DOE Joint Genome Institute"/>
            <consortium name="Mycorrhizal Genomics Consortium"/>
            <person name="Kohler A."/>
            <person name="Kuo A."/>
            <person name="Nagy L.G."/>
            <person name="Floudas D."/>
            <person name="Copeland A."/>
            <person name="Barry K.W."/>
            <person name="Cichocki N."/>
            <person name="Veneault-Fourrey C."/>
            <person name="LaButti K."/>
            <person name="Lindquist E.A."/>
            <person name="Lipzen A."/>
            <person name="Lundell T."/>
            <person name="Morin E."/>
            <person name="Murat C."/>
            <person name="Riley R."/>
            <person name="Ohm R."/>
            <person name="Sun H."/>
            <person name="Tunlid A."/>
            <person name="Henrissat B."/>
            <person name="Grigoriev I.V."/>
            <person name="Hibbett D.S."/>
            <person name="Martin F."/>
        </authorList>
    </citation>
    <scope>NUCLEOTIDE SEQUENCE [LARGE SCALE GENOMIC DNA]</scope>
    <source>
        <strain evidence="3">MAFF 305830</strain>
    </source>
</reference>
<organism evidence="2 3">
    <name type="scientific">Serendipita vermifera MAFF 305830</name>
    <dbReference type="NCBI Taxonomy" id="933852"/>
    <lineage>
        <taxon>Eukaryota</taxon>
        <taxon>Fungi</taxon>
        <taxon>Dikarya</taxon>
        <taxon>Basidiomycota</taxon>
        <taxon>Agaricomycotina</taxon>
        <taxon>Agaricomycetes</taxon>
        <taxon>Sebacinales</taxon>
        <taxon>Serendipitaceae</taxon>
        <taxon>Serendipita</taxon>
    </lineage>
</organism>
<feature type="compositionally biased region" description="Polar residues" evidence="1">
    <location>
        <begin position="255"/>
        <end position="270"/>
    </location>
</feature>
<name>A0A0C2WW71_SERVB</name>
<feature type="compositionally biased region" description="Basic and acidic residues" evidence="1">
    <location>
        <begin position="15"/>
        <end position="24"/>
    </location>
</feature>
<dbReference type="HOGENOM" id="CLU_348884_0_0_1"/>
<keyword evidence="3" id="KW-1185">Reference proteome</keyword>